<sequence length="419" mass="45143">MLVHSIVFAGRTVFWALVLLLMIVYAFGVVLTLAVMEHTDGGKRIDDEALIAYYGDLYRSMLSLWMAVSGGISWIEVALPLQRIGSPVWMVVFLLYVIFVYVFVLNVVTGVFCQSAFEGAQQDLDLTIEAQLKEKQTYVDRLKMLFQEMHCDPNYQSESSGLTAAELHAQLARPKVKAWFKALPSARDRPGLPSGRPATRDAGRPTTRDGVALPPPLDGRRTAGRFAESAASRPATRDDARSAAASHHRLFGLEGMRPSTRDERRLQRMIEGRGGQQRARPGSREDWARALAGGGGRRRAAPSNEGRRLRRVAPQAGGEARPPGRGRAAGQGRQKACLPAAHGRGGASGRAGGAVGQPRLSVQRRVKDRGGPSLASVGSCRAAGDPASAADDSARGPPGAHPRARPGAPRRDRAVRGRA</sequence>
<feature type="compositionally biased region" description="Low complexity" evidence="1">
    <location>
        <begin position="381"/>
        <end position="398"/>
    </location>
</feature>
<dbReference type="Proteomes" id="UP001189429">
    <property type="component" value="Unassembled WGS sequence"/>
</dbReference>
<feature type="compositionally biased region" description="Basic and acidic residues" evidence="1">
    <location>
        <begin position="409"/>
        <end position="419"/>
    </location>
</feature>
<dbReference type="EMBL" id="CAUYUJ010016059">
    <property type="protein sequence ID" value="CAK0861337.1"/>
    <property type="molecule type" value="Genomic_DNA"/>
</dbReference>
<evidence type="ECO:0000256" key="2">
    <source>
        <dbReference type="SAM" id="Phobius"/>
    </source>
</evidence>
<feature type="transmembrane region" description="Helical" evidence="2">
    <location>
        <begin position="62"/>
        <end position="81"/>
    </location>
</feature>
<keyword evidence="4" id="KW-1185">Reference proteome</keyword>
<protein>
    <recommendedName>
        <fullName evidence="5">Ion transport domain-containing protein</fullName>
    </recommendedName>
</protein>
<evidence type="ECO:0008006" key="5">
    <source>
        <dbReference type="Google" id="ProtNLM"/>
    </source>
</evidence>
<feature type="compositionally biased region" description="Low complexity" evidence="1">
    <location>
        <begin position="313"/>
        <end position="342"/>
    </location>
</feature>
<name>A0ABN9UN38_9DINO</name>
<feature type="transmembrane region" description="Helical" evidence="2">
    <location>
        <begin position="12"/>
        <end position="36"/>
    </location>
</feature>
<evidence type="ECO:0000256" key="1">
    <source>
        <dbReference type="SAM" id="MobiDB-lite"/>
    </source>
</evidence>
<feature type="transmembrane region" description="Helical" evidence="2">
    <location>
        <begin position="88"/>
        <end position="112"/>
    </location>
</feature>
<keyword evidence="2" id="KW-0812">Transmembrane</keyword>
<gene>
    <name evidence="3" type="ORF">PCOR1329_LOCUS50040</name>
</gene>
<keyword evidence="2" id="KW-1133">Transmembrane helix</keyword>
<organism evidence="3 4">
    <name type="scientific">Prorocentrum cordatum</name>
    <dbReference type="NCBI Taxonomy" id="2364126"/>
    <lineage>
        <taxon>Eukaryota</taxon>
        <taxon>Sar</taxon>
        <taxon>Alveolata</taxon>
        <taxon>Dinophyceae</taxon>
        <taxon>Prorocentrales</taxon>
        <taxon>Prorocentraceae</taxon>
        <taxon>Prorocentrum</taxon>
    </lineage>
</organism>
<feature type="compositionally biased region" description="Gly residues" evidence="1">
    <location>
        <begin position="343"/>
        <end position="355"/>
    </location>
</feature>
<proteinExistence type="predicted"/>
<evidence type="ECO:0000313" key="3">
    <source>
        <dbReference type="EMBL" id="CAK0861337.1"/>
    </source>
</evidence>
<evidence type="ECO:0000313" key="4">
    <source>
        <dbReference type="Proteomes" id="UP001189429"/>
    </source>
</evidence>
<feature type="compositionally biased region" description="Basic and acidic residues" evidence="1">
    <location>
        <begin position="198"/>
        <end position="207"/>
    </location>
</feature>
<accession>A0ABN9UN38</accession>
<comment type="caution">
    <text evidence="3">The sequence shown here is derived from an EMBL/GenBank/DDBJ whole genome shotgun (WGS) entry which is preliminary data.</text>
</comment>
<reference evidence="3" key="1">
    <citation type="submission" date="2023-10" db="EMBL/GenBank/DDBJ databases">
        <authorList>
            <person name="Chen Y."/>
            <person name="Shah S."/>
            <person name="Dougan E. K."/>
            <person name="Thang M."/>
            <person name="Chan C."/>
        </authorList>
    </citation>
    <scope>NUCLEOTIDE SEQUENCE [LARGE SCALE GENOMIC DNA]</scope>
</reference>
<keyword evidence="2" id="KW-0472">Membrane</keyword>
<feature type="region of interest" description="Disordered" evidence="1">
    <location>
        <begin position="187"/>
        <end position="419"/>
    </location>
</feature>
<dbReference type="Gene3D" id="1.10.287.70">
    <property type="match status" value="1"/>
</dbReference>
<feature type="compositionally biased region" description="Basic and acidic residues" evidence="1">
    <location>
        <begin position="259"/>
        <end position="271"/>
    </location>
</feature>